<reference evidence="1" key="1">
    <citation type="submission" date="2023-03" db="EMBL/GenBank/DDBJ databases">
        <title>Electrophorus voltai genome.</title>
        <authorList>
            <person name="Bian C."/>
        </authorList>
    </citation>
    <scope>NUCLEOTIDE SEQUENCE</scope>
    <source>
        <strain evidence="1">CB-2022</strain>
        <tissue evidence="1">Muscle</tissue>
    </source>
</reference>
<organism evidence="1 2">
    <name type="scientific">Electrophorus voltai</name>
    <dbReference type="NCBI Taxonomy" id="2609070"/>
    <lineage>
        <taxon>Eukaryota</taxon>
        <taxon>Metazoa</taxon>
        <taxon>Chordata</taxon>
        <taxon>Craniata</taxon>
        <taxon>Vertebrata</taxon>
        <taxon>Euteleostomi</taxon>
        <taxon>Actinopterygii</taxon>
        <taxon>Neopterygii</taxon>
        <taxon>Teleostei</taxon>
        <taxon>Ostariophysi</taxon>
        <taxon>Gymnotiformes</taxon>
        <taxon>Gymnotoidei</taxon>
        <taxon>Gymnotidae</taxon>
        <taxon>Electrophorus</taxon>
    </lineage>
</organism>
<keyword evidence="2" id="KW-1185">Reference proteome</keyword>
<protein>
    <submittedName>
        <fullName evidence="1">Uncharacterized protein</fullName>
    </submittedName>
</protein>
<gene>
    <name evidence="1" type="ORF">P4O66_017183</name>
</gene>
<dbReference type="AlphaFoldDB" id="A0AAD8YVI4"/>
<feature type="non-terminal residue" evidence="1">
    <location>
        <position position="1"/>
    </location>
</feature>
<evidence type="ECO:0000313" key="2">
    <source>
        <dbReference type="Proteomes" id="UP001239994"/>
    </source>
</evidence>
<dbReference type="EMBL" id="JAROKS010000024">
    <property type="protein sequence ID" value="KAK1786788.1"/>
    <property type="molecule type" value="Genomic_DNA"/>
</dbReference>
<evidence type="ECO:0000313" key="1">
    <source>
        <dbReference type="EMBL" id="KAK1786788.1"/>
    </source>
</evidence>
<comment type="caution">
    <text evidence="1">The sequence shown here is derived from an EMBL/GenBank/DDBJ whole genome shotgun (WGS) entry which is preliminary data.</text>
</comment>
<accession>A0AAD8YVI4</accession>
<dbReference type="Proteomes" id="UP001239994">
    <property type="component" value="Unassembled WGS sequence"/>
</dbReference>
<sequence>ERLCAFCYCGARSLLGQGELRLFKATPGCEAPPCRQGRTEEDGSTAAVQLGRPRGPERFRAVLWGGTRGTSLSVRLGPQRAFPPGLS</sequence>
<name>A0AAD8YVI4_9TELE</name>
<proteinExistence type="predicted"/>